<sequence>MDELINYNGYEEFKQAVNRVLNRTVEDFVLTGYLLKQARDTDILKGSGYADEKEFAWSEYKLDASQVSRYIKINDKFSEGGYSPKLQEQYQGFGYAKLALMLTLPEEVVEELTPAYSKTEIRAVKEEIEEEEKITDIEVILEGQKEEQKDLGNLEKALHQIFHDEPELYKTMHETVRTTCGIKYLQEVLAPDGDKIYSTRIQGIGRIMLYMHESKDITLHMVRSGDKEFYSWDDALSYCTMITDGEDAEKTWEEVYGEEFPKKEEIAPVQPKKRKESKVVKAKPERSGTKTADSQTNQPDAPTNKEENNEEKEENGTPRSVSIPAMEKEPKKTEEATEVKTEIPQEKHDETQIPGQTELTKDFPEYCPPDMNISEEQPEEVKGAYATRRLYISSVDADTAAEYMGKAMEKAIRNMPGVSFGVLTKESFWKEFFETEVDRNGDEIECVN</sequence>
<organism evidence="2 3">
    <name type="scientific">Dorea longicatena</name>
    <dbReference type="NCBI Taxonomy" id="88431"/>
    <lineage>
        <taxon>Bacteria</taxon>
        <taxon>Bacillati</taxon>
        <taxon>Bacillota</taxon>
        <taxon>Clostridia</taxon>
        <taxon>Lachnospirales</taxon>
        <taxon>Lachnospiraceae</taxon>
        <taxon>Dorea</taxon>
    </lineage>
</organism>
<reference evidence="2 3" key="1">
    <citation type="journal article" date="2019" name="Nat. Med.">
        <title>A library of human gut bacterial isolates paired with longitudinal multiomics data enables mechanistic microbiome research.</title>
        <authorList>
            <person name="Poyet M."/>
            <person name="Groussin M."/>
            <person name="Gibbons S.M."/>
            <person name="Avila-Pacheco J."/>
            <person name="Jiang X."/>
            <person name="Kearney S.M."/>
            <person name="Perrotta A.R."/>
            <person name="Berdy B."/>
            <person name="Zhao S."/>
            <person name="Lieberman T.D."/>
            <person name="Swanson P.K."/>
            <person name="Smith M."/>
            <person name="Roesemann S."/>
            <person name="Alexander J.E."/>
            <person name="Rich S.A."/>
            <person name="Livny J."/>
            <person name="Vlamakis H."/>
            <person name="Clish C."/>
            <person name="Bullock K."/>
            <person name="Deik A."/>
            <person name="Scott J."/>
            <person name="Pierce K.A."/>
            <person name="Xavier R.J."/>
            <person name="Alm E.J."/>
        </authorList>
    </citation>
    <scope>NUCLEOTIDE SEQUENCE [LARGE SCALE GENOMIC DNA]</scope>
    <source>
        <strain evidence="2 3">BIOML-A1</strain>
    </source>
</reference>
<dbReference type="AlphaFoldDB" id="A0A6N9JT27"/>
<feature type="compositionally biased region" description="Polar residues" evidence="1">
    <location>
        <begin position="289"/>
        <end position="301"/>
    </location>
</feature>
<comment type="caution">
    <text evidence="2">The sequence shown here is derived from an EMBL/GenBank/DDBJ whole genome shotgun (WGS) entry which is preliminary data.</text>
</comment>
<feature type="compositionally biased region" description="Basic and acidic residues" evidence="1">
    <location>
        <begin position="326"/>
        <end position="351"/>
    </location>
</feature>
<proteinExistence type="predicted"/>
<protein>
    <submittedName>
        <fullName evidence="2">Uncharacterized protein</fullName>
    </submittedName>
</protein>
<dbReference type="Proteomes" id="UP000449249">
    <property type="component" value="Unassembled WGS sequence"/>
</dbReference>
<dbReference type="EMBL" id="WWSH01000002">
    <property type="protein sequence ID" value="MZK09334.1"/>
    <property type="molecule type" value="Genomic_DNA"/>
</dbReference>
<feature type="compositionally biased region" description="Basic and acidic residues" evidence="1">
    <location>
        <begin position="277"/>
        <end position="288"/>
    </location>
</feature>
<name>A0A6N9JT27_9FIRM</name>
<accession>A0A6N9JT27</accession>
<gene>
    <name evidence="2" type="ORF">GT576_02985</name>
</gene>
<feature type="region of interest" description="Disordered" evidence="1">
    <location>
        <begin position="266"/>
        <end position="378"/>
    </location>
</feature>
<evidence type="ECO:0000313" key="2">
    <source>
        <dbReference type="EMBL" id="MZK09334.1"/>
    </source>
</evidence>
<dbReference type="RefSeq" id="WP_161170098.1">
    <property type="nucleotide sequence ID" value="NZ_WWSF01000001.1"/>
</dbReference>
<evidence type="ECO:0000313" key="3">
    <source>
        <dbReference type="Proteomes" id="UP000449249"/>
    </source>
</evidence>
<evidence type="ECO:0000256" key="1">
    <source>
        <dbReference type="SAM" id="MobiDB-lite"/>
    </source>
</evidence>